<organism evidence="2 3">
    <name type="scientific">Rhizodiscina lignyota</name>
    <dbReference type="NCBI Taxonomy" id="1504668"/>
    <lineage>
        <taxon>Eukaryota</taxon>
        <taxon>Fungi</taxon>
        <taxon>Dikarya</taxon>
        <taxon>Ascomycota</taxon>
        <taxon>Pezizomycotina</taxon>
        <taxon>Dothideomycetes</taxon>
        <taxon>Pleosporomycetidae</taxon>
        <taxon>Aulographales</taxon>
        <taxon>Rhizodiscinaceae</taxon>
        <taxon>Rhizodiscina</taxon>
    </lineage>
</organism>
<protein>
    <submittedName>
        <fullName evidence="2">Uncharacterized protein</fullName>
    </submittedName>
</protein>
<accession>A0A9P4M7W0</accession>
<name>A0A9P4M7W0_9PEZI</name>
<evidence type="ECO:0000313" key="3">
    <source>
        <dbReference type="Proteomes" id="UP000799772"/>
    </source>
</evidence>
<evidence type="ECO:0000313" key="2">
    <source>
        <dbReference type="EMBL" id="KAF2101096.1"/>
    </source>
</evidence>
<evidence type="ECO:0000256" key="1">
    <source>
        <dbReference type="SAM" id="MobiDB-lite"/>
    </source>
</evidence>
<dbReference type="EMBL" id="ML978124">
    <property type="protein sequence ID" value="KAF2101096.1"/>
    <property type="molecule type" value="Genomic_DNA"/>
</dbReference>
<sequence>MRRGGIVRLADCTRSTLSVQRVPGVRGPASREALSARILVQRLSPSCANGGRQVRMSEGETKSNFARARPTPEHYGMRACTPSVPVAQRKTHATSRSPGHTAEKLDPRAGSQACAGVGVGGVSASNATFISTSASQPTRRRHGCFRLRVESSAAWIANPYSPTCLLTTSAFLYAALLLEHMDPPSWPHPGTGVVITGRGRARSITALLAVVSKPHMDAQSHWRVWRAATLSARSSIPSRLNITVAVARAEAKPACRNGAAVRLR</sequence>
<gene>
    <name evidence="2" type="ORF">NA57DRAFT_55158</name>
</gene>
<feature type="region of interest" description="Disordered" evidence="1">
    <location>
        <begin position="50"/>
        <end position="76"/>
    </location>
</feature>
<comment type="caution">
    <text evidence="2">The sequence shown here is derived from an EMBL/GenBank/DDBJ whole genome shotgun (WGS) entry which is preliminary data.</text>
</comment>
<feature type="region of interest" description="Disordered" evidence="1">
    <location>
        <begin position="88"/>
        <end position="109"/>
    </location>
</feature>
<keyword evidence="3" id="KW-1185">Reference proteome</keyword>
<proteinExistence type="predicted"/>
<dbReference type="Proteomes" id="UP000799772">
    <property type="component" value="Unassembled WGS sequence"/>
</dbReference>
<dbReference type="AlphaFoldDB" id="A0A9P4M7W0"/>
<reference evidence="2" key="1">
    <citation type="journal article" date="2020" name="Stud. Mycol.">
        <title>101 Dothideomycetes genomes: a test case for predicting lifestyles and emergence of pathogens.</title>
        <authorList>
            <person name="Haridas S."/>
            <person name="Albert R."/>
            <person name="Binder M."/>
            <person name="Bloem J."/>
            <person name="Labutti K."/>
            <person name="Salamov A."/>
            <person name="Andreopoulos B."/>
            <person name="Baker S."/>
            <person name="Barry K."/>
            <person name="Bills G."/>
            <person name="Bluhm B."/>
            <person name="Cannon C."/>
            <person name="Castanera R."/>
            <person name="Culley D."/>
            <person name="Daum C."/>
            <person name="Ezra D."/>
            <person name="Gonzalez J."/>
            <person name="Henrissat B."/>
            <person name="Kuo A."/>
            <person name="Liang C."/>
            <person name="Lipzen A."/>
            <person name="Lutzoni F."/>
            <person name="Magnuson J."/>
            <person name="Mondo S."/>
            <person name="Nolan M."/>
            <person name="Ohm R."/>
            <person name="Pangilinan J."/>
            <person name="Park H.-J."/>
            <person name="Ramirez L."/>
            <person name="Alfaro M."/>
            <person name="Sun H."/>
            <person name="Tritt A."/>
            <person name="Yoshinaga Y."/>
            <person name="Zwiers L.-H."/>
            <person name="Turgeon B."/>
            <person name="Goodwin S."/>
            <person name="Spatafora J."/>
            <person name="Crous P."/>
            <person name="Grigoriev I."/>
        </authorList>
    </citation>
    <scope>NUCLEOTIDE SEQUENCE</scope>
    <source>
        <strain evidence="2">CBS 133067</strain>
    </source>
</reference>